<dbReference type="PANTHER" id="PTHR30193:SF1">
    <property type="entry name" value="ABC TRANSPORTER PERMEASE PROTEIN YESP-RELATED"/>
    <property type="match status" value="1"/>
</dbReference>
<dbReference type="PROSITE" id="PS50928">
    <property type="entry name" value="ABC_TM1"/>
    <property type="match status" value="1"/>
</dbReference>
<dbReference type="OrthoDB" id="3238099at2"/>
<evidence type="ECO:0000313" key="9">
    <source>
        <dbReference type="EMBL" id="PLS29846.1"/>
    </source>
</evidence>
<keyword evidence="5 7" id="KW-1133">Transmembrane helix</keyword>
<feature type="transmembrane region" description="Helical" evidence="7">
    <location>
        <begin position="139"/>
        <end position="156"/>
    </location>
</feature>
<comment type="caution">
    <text evidence="9">The sequence shown here is derived from an EMBL/GenBank/DDBJ whole genome shotgun (WGS) entry which is preliminary data.</text>
</comment>
<feature type="transmembrane region" description="Helical" evidence="7">
    <location>
        <begin position="41"/>
        <end position="64"/>
    </location>
</feature>
<evidence type="ECO:0000256" key="1">
    <source>
        <dbReference type="ARBA" id="ARBA00004651"/>
    </source>
</evidence>
<dbReference type="PANTHER" id="PTHR30193">
    <property type="entry name" value="ABC TRANSPORTER PERMEASE PROTEIN"/>
    <property type="match status" value="1"/>
</dbReference>
<evidence type="ECO:0000256" key="5">
    <source>
        <dbReference type="ARBA" id="ARBA00022989"/>
    </source>
</evidence>
<evidence type="ECO:0000256" key="2">
    <source>
        <dbReference type="ARBA" id="ARBA00022448"/>
    </source>
</evidence>
<sequence length="326" mass="36537">MSHATAAAPVSARNANTARKTAGVTFRKEGALRRFLNKESVAGYVCASPFIFGFLMFMIVPMVLSLYYSFTDYSIIGEASWIGLDNYVEMFTQDDLFWKSLGVTFLFALISVPLKLIFALFVAMLLLKNSKASGFYRAAYYLPSILGGSVAIAVLWKQMFASDGTINQVLGLFGVKSDFAWLGNTKTAIWTLIILAVWQFGSSMLIFLASLKQIPAELYEAASVDGASKWTQFWKITLPLLTPTIFFNLVMQMINGFLAFTQCYIITQGKPMNSTLFYMVHMYDESFTNYHAGYGAAMAWVMLILVGAFTLFLFATKRFWVYDEEA</sequence>
<proteinExistence type="inferred from homology"/>
<keyword evidence="3" id="KW-1003">Cell membrane</keyword>
<dbReference type="EMBL" id="NMWT01000001">
    <property type="protein sequence ID" value="PLS29846.1"/>
    <property type="molecule type" value="Genomic_DNA"/>
</dbReference>
<dbReference type="InterPro" id="IPR035906">
    <property type="entry name" value="MetI-like_sf"/>
</dbReference>
<dbReference type="Pfam" id="PF00528">
    <property type="entry name" value="BPD_transp_1"/>
    <property type="match status" value="1"/>
</dbReference>
<keyword evidence="2 7" id="KW-0813">Transport</keyword>
<gene>
    <name evidence="9" type="ORF">Uis4E_0187</name>
</gene>
<feature type="transmembrane region" description="Helical" evidence="7">
    <location>
        <begin position="105"/>
        <end position="127"/>
    </location>
</feature>
<evidence type="ECO:0000256" key="7">
    <source>
        <dbReference type="RuleBase" id="RU363032"/>
    </source>
</evidence>
<feature type="transmembrane region" description="Helical" evidence="7">
    <location>
        <begin position="292"/>
        <end position="314"/>
    </location>
</feature>
<name>A0A2N5J6L3_9BIFI</name>
<keyword evidence="10" id="KW-1185">Reference proteome</keyword>
<dbReference type="GO" id="GO:0055085">
    <property type="term" value="P:transmembrane transport"/>
    <property type="evidence" value="ECO:0007669"/>
    <property type="project" value="InterPro"/>
</dbReference>
<keyword evidence="4 7" id="KW-0812">Transmembrane</keyword>
<feature type="transmembrane region" description="Helical" evidence="7">
    <location>
        <begin position="245"/>
        <end position="267"/>
    </location>
</feature>
<dbReference type="InterPro" id="IPR000515">
    <property type="entry name" value="MetI-like"/>
</dbReference>
<evidence type="ECO:0000256" key="3">
    <source>
        <dbReference type="ARBA" id="ARBA00022475"/>
    </source>
</evidence>
<dbReference type="InterPro" id="IPR051393">
    <property type="entry name" value="ABC_transporter_permease"/>
</dbReference>
<dbReference type="AlphaFoldDB" id="A0A2N5J6L3"/>
<dbReference type="Proteomes" id="UP000235034">
    <property type="component" value="Unassembled WGS sequence"/>
</dbReference>
<comment type="subcellular location">
    <subcellularLocation>
        <location evidence="1 7">Cell membrane</location>
        <topology evidence="1 7">Multi-pass membrane protein</topology>
    </subcellularLocation>
</comment>
<comment type="similarity">
    <text evidence="7">Belongs to the binding-protein-dependent transport system permease family.</text>
</comment>
<evidence type="ECO:0000259" key="8">
    <source>
        <dbReference type="PROSITE" id="PS50928"/>
    </source>
</evidence>
<evidence type="ECO:0000256" key="6">
    <source>
        <dbReference type="ARBA" id="ARBA00023136"/>
    </source>
</evidence>
<accession>A0A2N5J6L3</accession>
<organism evidence="9 10">
    <name type="scientific">Bifidobacterium parmae</name>
    <dbReference type="NCBI Taxonomy" id="361854"/>
    <lineage>
        <taxon>Bacteria</taxon>
        <taxon>Bacillati</taxon>
        <taxon>Actinomycetota</taxon>
        <taxon>Actinomycetes</taxon>
        <taxon>Bifidobacteriales</taxon>
        <taxon>Bifidobacteriaceae</taxon>
        <taxon>Bifidobacterium</taxon>
    </lineage>
</organism>
<dbReference type="CDD" id="cd06261">
    <property type="entry name" value="TM_PBP2"/>
    <property type="match status" value="1"/>
</dbReference>
<evidence type="ECO:0000256" key="4">
    <source>
        <dbReference type="ARBA" id="ARBA00022692"/>
    </source>
</evidence>
<reference evidence="9 10" key="1">
    <citation type="submission" date="2017-07" db="EMBL/GenBank/DDBJ databases">
        <title>Bifidobacterium novel species.</title>
        <authorList>
            <person name="Lugli G.A."/>
            <person name="Milani C."/>
            <person name="Duranti S."/>
            <person name="Mangifesta M."/>
        </authorList>
    </citation>
    <scope>NUCLEOTIDE SEQUENCE [LARGE SCALE GENOMIC DNA]</scope>
    <source>
        <strain evidence="9 10">77</strain>
    </source>
</reference>
<dbReference type="Gene3D" id="1.10.3720.10">
    <property type="entry name" value="MetI-like"/>
    <property type="match status" value="1"/>
</dbReference>
<dbReference type="RefSeq" id="WP_101621372.1">
    <property type="nucleotide sequence ID" value="NZ_NMWT01000001.1"/>
</dbReference>
<dbReference type="GO" id="GO:0005886">
    <property type="term" value="C:plasma membrane"/>
    <property type="evidence" value="ECO:0007669"/>
    <property type="project" value="UniProtKB-SubCell"/>
</dbReference>
<protein>
    <submittedName>
        <fullName evidence="9">ABC transporter, permease protein</fullName>
    </submittedName>
</protein>
<feature type="domain" description="ABC transmembrane type-1" evidence="8">
    <location>
        <begin position="101"/>
        <end position="315"/>
    </location>
</feature>
<evidence type="ECO:0000313" key="10">
    <source>
        <dbReference type="Proteomes" id="UP000235034"/>
    </source>
</evidence>
<dbReference type="SUPFAM" id="SSF161098">
    <property type="entry name" value="MetI-like"/>
    <property type="match status" value="1"/>
</dbReference>
<feature type="transmembrane region" description="Helical" evidence="7">
    <location>
        <begin position="188"/>
        <end position="209"/>
    </location>
</feature>
<keyword evidence="6 7" id="KW-0472">Membrane</keyword>